<feature type="non-terminal residue" evidence="1">
    <location>
        <position position="57"/>
    </location>
</feature>
<gene>
    <name evidence="1" type="ORF">JRQ81_010028</name>
</gene>
<protein>
    <submittedName>
        <fullName evidence="1">Uncharacterized protein</fullName>
    </submittedName>
</protein>
<evidence type="ECO:0000313" key="1">
    <source>
        <dbReference type="EMBL" id="KAJ7342289.1"/>
    </source>
</evidence>
<name>A0A9Q0Y7A0_9SAUR</name>
<accession>A0A9Q0Y7A0</accession>
<organism evidence="1 2">
    <name type="scientific">Phrynocephalus forsythii</name>
    <dbReference type="NCBI Taxonomy" id="171643"/>
    <lineage>
        <taxon>Eukaryota</taxon>
        <taxon>Metazoa</taxon>
        <taxon>Chordata</taxon>
        <taxon>Craniata</taxon>
        <taxon>Vertebrata</taxon>
        <taxon>Euteleostomi</taxon>
        <taxon>Lepidosauria</taxon>
        <taxon>Squamata</taxon>
        <taxon>Bifurcata</taxon>
        <taxon>Unidentata</taxon>
        <taxon>Episquamata</taxon>
        <taxon>Toxicofera</taxon>
        <taxon>Iguania</taxon>
        <taxon>Acrodonta</taxon>
        <taxon>Agamidae</taxon>
        <taxon>Agaminae</taxon>
        <taxon>Phrynocephalus</taxon>
    </lineage>
</organism>
<proteinExistence type="predicted"/>
<comment type="caution">
    <text evidence="1">The sequence shown here is derived from an EMBL/GenBank/DDBJ whole genome shotgun (WGS) entry which is preliminary data.</text>
</comment>
<dbReference type="EMBL" id="JAPFRF010000002">
    <property type="protein sequence ID" value="KAJ7342289.1"/>
    <property type="molecule type" value="Genomic_DNA"/>
</dbReference>
<dbReference type="AlphaFoldDB" id="A0A9Q0Y7A0"/>
<dbReference type="Proteomes" id="UP001142489">
    <property type="component" value="Unassembled WGS sequence"/>
</dbReference>
<reference evidence="1" key="1">
    <citation type="journal article" date="2023" name="DNA Res.">
        <title>Chromosome-level genome assembly of Phrynocephalus forsythii using third-generation DNA sequencing and Hi-C analysis.</title>
        <authorList>
            <person name="Qi Y."/>
            <person name="Zhao W."/>
            <person name="Zhao Y."/>
            <person name="Niu C."/>
            <person name="Cao S."/>
            <person name="Zhang Y."/>
        </authorList>
    </citation>
    <scope>NUCLEOTIDE SEQUENCE</scope>
    <source>
        <tissue evidence="1">Muscle</tissue>
    </source>
</reference>
<keyword evidence="2" id="KW-1185">Reference proteome</keyword>
<evidence type="ECO:0000313" key="2">
    <source>
        <dbReference type="Proteomes" id="UP001142489"/>
    </source>
</evidence>
<sequence>YKVIRQCCHRVDLHEKFSDETDLHCCSRPCAAQRPWAYVSHALYLLELRYLCHSERG</sequence>